<dbReference type="RefSeq" id="WP_075855897.1">
    <property type="nucleotide sequence ID" value="NZ_FMAC01000010.1"/>
</dbReference>
<sequence length="366" mass="41769">MELINRLPFPAMAFRQFDKDGKLDCVVAVRGTFRHNQGQPLEIMREQEEFQWEDAYDGDPHKGIMLRQTDLTPEKPGTDITFLGNAHAPGSQPSTNWMVSLRVGHLEKKLRVYGERFWKPVVRDAWAGFSAKEPKRVLKDWRLSETAPVSVLPMTWSNAYGGEVPGTGDPDADIPADVEVYNPLGCGIVNLDMEPGSAPVRAPQITIDNDEQLDWRTAAQPEGFGPVSPWWRFRQKHSGTYDAHWLNERHPLLPADFDPRFWQCAHPDLIATPHFRGDESYHLENLHANLPQAFGQLPGLTFGVHCMREDTSDWHVLKLDGVHFDWRRDDRVLLTWRVRFPLPDAADARLTLTRVKLTVENLETAT</sequence>
<accession>A0A1C3W2R2</accession>
<evidence type="ECO:0000259" key="1">
    <source>
        <dbReference type="Pfam" id="PF09937"/>
    </source>
</evidence>
<evidence type="ECO:0000313" key="2">
    <source>
        <dbReference type="EMBL" id="SCB34312.1"/>
    </source>
</evidence>
<keyword evidence="3" id="KW-1185">Reference proteome</keyword>
<name>A0A1C3W2R2_9HYPH</name>
<dbReference type="Proteomes" id="UP000186228">
    <property type="component" value="Unassembled WGS sequence"/>
</dbReference>
<dbReference type="InterPro" id="IPR018683">
    <property type="entry name" value="DUF2169"/>
</dbReference>
<gene>
    <name evidence="2" type="ORF">GA0061100_110156</name>
</gene>
<dbReference type="OrthoDB" id="237820at2"/>
<proteinExistence type="predicted"/>
<reference evidence="3" key="1">
    <citation type="submission" date="2016-08" db="EMBL/GenBank/DDBJ databases">
        <authorList>
            <person name="Varghese N."/>
            <person name="Submissions Spin"/>
        </authorList>
    </citation>
    <scope>NUCLEOTIDE SEQUENCE [LARGE SCALE GENOMIC DNA]</scope>
    <source>
        <strain evidence="3">CCBAU 57015</strain>
    </source>
</reference>
<feature type="domain" description="DUF2169" evidence="1">
    <location>
        <begin position="21"/>
        <end position="337"/>
    </location>
</feature>
<organism evidence="2 3">
    <name type="scientific">Rhizobium hainanense</name>
    <dbReference type="NCBI Taxonomy" id="52131"/>
    <lineage>
        <taxon>Bacteria</taxon>
        <taxon>Pseudomonadati</taxon>
        <taxon>Pseudomonadota</taxon>
        <taxon>Alphaproteobacteria</taxon>
        <taxon>Hyphomicrobiales</taxon>
        <taxon>Rhizobiaceae</taxon>
        <taxon>Rhizobium/Agrobacterium group</taxon>
        <taxon>Rhizobium</taxon>
    </lineage>
</organism>
<dbReference type="STRING" id="52131.GA0061100_110156"/>
<dbReference type="Pfam" id="PF09937">
    <property type="entry name" value="DUF2169"/>
    <property type="match status" value="1"/>
</dbReference>
<evidence type="ECO:0000313" key="3">
    <source>
        <dbReference type="Proteomes" id="UP000186228"/>
    </source>
</evidence>
<protein>
    <recommendedName>
        <fullName evidence="1">DUF2169 domain-containing protein</fullName>
    </recommendedName>
</protein>
<dbReference type="EMBL" id="FMAC01000010">
    <property type="protein sequence ID" value="SCB34312.1"/>
    <property type="molecule type" value="Genomic_DNA"/>
</dbReference>
<dbReference type="AlphaFoldDB" id="A0A1C3W2R2"/>